<protein>
    <recommendedName>
        <fullName evidence="2">AB hydrolase-1 domain-containing protein</fullName>
    </recommendedName>
</protein>
<evidence type="ECO:0000313" key="3">
    <source>
        <dbReference type="EMBL" id="NYG32811.1"/>
    </source>
</evidence>
<gene>
    <name evidence="3" type="ORF">BDD16_001797</name>
</gene>
<sequence>MLARLLRWIGLVGALGVAGWVGWCFRQGFGLGATLGPVLALLGLNALALALEQAMAAAVHGQDPAPRPSVAARCRAWARELWSSTLAFGWAMPFASQRWPDTPTGAGTGGRGVLLVHGYLCNRGFWNPWYPRLQALGVPVVSVSLEPVFCSIEDYADQIDAALVQLQRATGQAPLVVCHSMGGLAVRAWRRSRLLRGEDAAATDARVHHVLTIGTPHRGTWLARFGRRPNAIQMRRDSPWLQGLAASESAAWRARFICVWSACDNVTFPPRCATLDGAAPIHQPGRAHQDLLDDPAVFTLVLALRESGST</sequence>
<dbReference type="AlphaFoldDB" id="A0A7Y9QWM5"/>
<dbReference type="SUPFAM" id="SSF53474">
    <property type="entry name" value="alpha/beta-Hydrolases"/>
    <property type="match status" value="1"/>
</dbReference>
<keyword evidence="1" id="KW-0472">Membrane</keyword>
<keyword evidence="1" id="KW-0812">Transmembrane</keyword>
<dbReference type="PANTHER" id="PTHR37946">
    <property type="entry name" value="SLL1969 PROTEIN"/>
    <property type="match status" value="1"/>
</dbReference>
<comment type="caution">
    <text evidence="3">The sequence shown here is derived from an EMBL/GenBank/DDBJ whole genome shotgun (WGS) entry which is preliminary data.</text>
</comment>
<dbReference type="Gene3D" id="3.40.50.1820">
    <property type="entry name" value="alpha/beta hydrolase"/>
    <property type="match status" value="1"/>
</dbReference>
<evidence type="ECO:0000256" key="1">
    <source>
        <dbReference type="SAM" id="Phobius"/>
    </source>
</evidence>
<dbReference type="InterPro" id="IPR000073">
    <property type="entry name" value="AB_hydrolase_1"/>
</dbReference>
<reference evidence="3 4" key="1">
    <citation type="submission" date="2020-07" db="EMBL/GenBank/DDBJ databases">
        <title>Genomic Encyclopedia of Archaeal and Bacterial Type Strains, Phase II (KMG-II): from individual species to whole genera.</title>
        <authorList>
            <person name="Goeker M."/>
        </authorList>
    </citation>
    <scope>NUCLEOTIDE SEQUENCE [LARGE SCALE GENOMIC DNA]</scope>
    <source>
        <strain evidence="3 4">DSM 21226</strain>
    </source>
</reference>
<dbReference type="EMBL" id="JACCFH010000001">
    <property type="protein sequence ID" value="NYG32811.1"/>
    <property type="molecule type" value="Genomic_DNA"/>
</dbReference>
<dbReference type="RefSeq" id="WP_179633655.1">
    <property type="nucleotide sequence ID" value="NZ_JACCFH010000001.1"/>
</dbReference>
<dbReference type="Pfam" id="PF12697">
    <property type="entry name" value="Abhydrolase_6"/>
    <property type="match status" value="1"/>
</dbReference>
<organism evidence="3 4">
    <name type="scientific">Sphaerotilus montanus</name>
    <dbReference type="NCBI Taxonomy" id="522889"/>
    <lineage>
        <taxon>Bacteria</taxon>
        <taxon>Pseudomonadati</taxon>
        <taxon>Pseudomonadota</taxon>
        <taxon>Betaproteobacteria</taxon>
        <taxon>Burkholderiales</taxon>
        <taxon>Sphaerotilaceae</taxon>
        <taxon>Sphaerotilus</taxon>
    </lineage>
</organism>
<feature type="domain" description="AB hydrolase-1" evidence="2">
    <location>
        <begin position="113"/>
        <end position="263"/>
    </location>
</feature>
<feature type="transmembrane region" description="Helical" evidence="1">
    <location>
        <begin position="5"/>
        <end position="23"/>
    </location>
</feature>
<dbReference type="PANTHER" id="PTHR37946:SF1">
    <property type="entry name" value="SLL1969 PROTEIN"/>
    <property type="match status" value="1"/>
</dbReference>
<keyword evidence="1" id="KW-1133">Transmembrane helix</keyword>
<keyword evidence="4" id="KW-1185">Reference proteome</keyword>
<accession>A0A7Y9QWM5</accession>
<evidence type="ECO:0000313" key="4">
    <source>
        <dbReference type="Proteomes" id="UP000518288"/>
    </source>
</evidence>
<dbReference type="Proteomes" id="UP000518288">
    <property type="component" value="Unassembled WGS sequence"/>
</dbReference>
<evidence type="ECO:0000259" key="2">
    <source>
        <dbReference type="Pfam" id="PF12697"/>
    </source>
</evidence>
<dbReference type="InterPro" id="IPR029058">
    <property type="entry name" value="AB_hydrolase_fold"/>
</dbReference>
<name>A0A7Y9QWM5_9BURK</name>
<feature type="transmembrane region" description="Helical" evidence="1">
    <location>
        <begin position="29"/>
        <end position="51"/>
    </location>
</feature>
<proteinExistence type="predicted"/>